<feature type="transmembrane region" description="Helical" evidence="7">
    <location>
        <begin position="272"/>
        <end position="293"/>
    </location>
</feature>
<keyword evidence="5 7" id="KW-1133">Transmembrane helix</keyword>
<feature type="transmembrane region" description="Helical" evidence="7">
    <location>
        <begin position="165"/>
        <end position="189"/>
    </location>
</feature>
<keyword evidence="6 7" id="KW-0472">Membrane</keyword>
<keyword evidence="10" id="KW-1185">Reference proteome</keyword>
<feature type="transmembrane region" description="Helical" evidence="7">
    <location>
        <begin position="219"/>
        <end position="240"/>
    </location>
</feature>
<evidence type="ECO:0000256" key="7">
    <source>
        <dbReference type="RuleBase" id="RU363032"/>
    </source>
</evidence>
<dbReference type="EMBL" id="JBHTAI010000008">
    <property type="protein sequence ID" value="MFC7149748.1"/>
    <property type="molecule type" value="Genomic_DNA"/>
</dbReference>
<reference evidence="10" key="1">
    <citation type="journal article" date="2019" name="Int. J. Syst. Evol. Microbiol.">
        <title>The Global Catalogue of Microorganisms (GCM) 10K type strain sequencing project: providing services to taxonomists for standard genome sequencing and annotation.</title>
        <authorList>
            <consortium name="The Broad Institute Genomics Platform"/>
            <consortium name="The Broad Institute Genome Sequencing Center for Infectious Disease"/>
            <person name="Wu L."/>
            <person name="Ma J."/>
        </authorList>
    </citation>
    <scope>NUCLEOTIDE SEQUENCE [LARGE SCALE GENOMIC DNA]</scope>
    <source>
        <strain evidence="10">KCTC 12907</strain>
    </source>
</reference>
<dbReference type="CDD" id="cd06261">
    <property type="entry name" value="TM_PBP2"/>
    <property type="match status" value="1"/>
</dbReference>
<feature type="transmembrane region" description="Helical" evidence="7">
    <location>
        <begin position="78"/>
        <end position="104"/>
    </location>
</feature>
<comment type="caution">
    <text evidence="9">The sequence shown here is derived from an EMBL/GenBank/DDBJ whole genome shotgun (WGS) entry which is preliminary data.</text>
</comment>
<gene>
    <name evidence="9" type="ORF">ACFQMJ_14585</name>
</gene>
<protein>
    <submittedName>
        <fullName evidence="9">ABC transporter permease</fullName>
    </submittedName>
</protein>
<dbReference type="InterPro" id="IPR000515">
    <property type="entry name" value="MetI-like"/>
</dbReference>
<dbReference type="Gene3D" id="1.10.3720.10">
    <property type="entry name" value="MetI-like"/>
    <property type="match status" value="1"/>
</dbReference>
<dbReference type="PANTHER" id="PTHR43227:SF11">
    <property type="entry name" value="BLL4140 PROTEIN"/>
    <property type="match status" value="1"/>
</dbReference>
<evidence type="ECO:0000256" key="5">
    <source>
        <dbReference type="ARBA" id="ARBA00022989"/>
    </source>
</evidence>
<dbReference type="SUPFAM" id="SSF161098">
    <property type="entry name" value="MetI-like"/>
    <property type="match status" value="1"/>
</dbReference>
<evidence type="ECO:0000313" key="10">
    <source>
        <dbReference type="Proteomes" id="UP001596378"/>
    </source>
</evidence>
<comment type="similarity">
    <text evidence="7">Belongs to the binding-protein-dependent transport system permease family.</text>
</comment>
<dbReference type="PROSITE" id="PS50928">
    <property type="entry name" value="ABC_TM1"/>
    <property type="match status" value="1"/>
</dbReference>
<dbReference type="InterPro" id="IPR050809">
    <property type="entry name" value="UgpAE/MalFG_permease"/>
</dbReference>
<accession>A0ABW2F9R3</accession>
<keyword evidence="3" id="KW-1003">Cell membrane</keyword>
<dbReference type="RefSeq" id="WP_378049180.1">
    <property type="nucleotide sequence ID" value="NZ_JBHMDN010000020.1"/>
</dbReference>
<sequence>MNHSKAAVNWRARVRKDRYIYAFAIPGLLFYLVFSYLPLYGVTIAFKNFQITRGILGSSWVGLKHFEQLFTTPGFTDALVNTITISFLKIAISFPCPIILAILLNELRSRRFRSLTQSLMYLPYLISWIIIGGIVYNFLSMDGIVNEIRSMFGYEPMLYLGEKQYFRAILVVSDIWKNSGWYAIIYLAALTRINSEIYESATVDGASWLRKTWHITLPGIKDVMIVLLIISMGHLMSAGFEQVLVLYNQRVYETGDILDTFIYRNGILQSRFSFAAAAGLVTSVVSAILLLATDRIAKRSGERGLI</sequence>
<evidence type="ECO:0000313" key="9">
    <source>
        <dbReference type="EMBL" id="MFC7149748.1"/>
    </source>
</evidence>
<evidence type="ECO:0000256" key="2">
    <source>
        <dbReference type="ARBA" id="ARBA00022448"/>
    </source>
</evidence>
<evidence type="ECO:0000256" key="6">
    <source>
        <dbReference type="ARBA" id="ARBA00023136"/>
    </source>
</evidence>
<dbReference type="InterPro" id="IPR035906">
    <property type="entry name" value="MetI-like_sf"/>
</dbReference>
<evidence type="ECO:0000256" key="4">
    <source>
        <dbReference type="ARBA" id="ARBA00022692"/>
    </source>
</evidence>
<dbReference type="Proteomes" id="UP001596378">
    <property type="component" value="Unassembled WGS sequence"/>
</dbReference>
<feature type="transmembrane region" description="Helical" evidence="7">
    <location>
        <begin position="125"/>
        <end position="145"/>
    </location>
</feature>
<evidence type="ECO:0000256" key="3">
    <source>
        <dbReference type="ARBA" id="ARBA00022475"/>
    </source>
</evidence>
<proteinExistence type="inferred from homology"/>
<organism evidence="9 10">
    <name type="scientific">Cohnella cellulosilytica</name>
    <dbReference type="NCBI Taxonomy" id="986710"/>
    <lineage>
        <taxon>Bacteria</taxon>
        <taxon>Bacillati</taxon>
        <taxon>Bacillota</taxon>
        <taxon>Bacilli</taxon>
        <taxon>Bacillales</taxon>
        <taxon>Paenibacillaceae</taxon>
        <taxon>Cohnella</taxon>
    </lineage>
</organism>
<dbReference type="PANTHER" id="PTHR43227">
    <property type="entry name" value="BLL4140 PROTEIN"/>
    <property type="match status" value="1"/>
</dbReference>
<keyword evidence="4 7" id="KW-0812">Transmembrane</keyword>
<feature type="domain" description="ABC transmembrane type-1" evidence="8">
    <location>
        <begin position="79"/>
        <end position="293"/>
    </location>
</feature>
<keyword evidence="2 7" id="KW-0813">Transport</keyword>
<comment type="subcellular location">
    <subcellularLocation>
        <location evidence="1 7">Cell membrane</location>
        <topology evidence="1 7">Multi-pass membrane protein</topology>
    </subcellularLocation>
</comment>
<evidence type="ECO:0000259" key="8">
    <source>
        <dbReference type="PROSITE" id="PS50928"/>
    </source>
</evidence>
<evidence type="ECO:0000256" key="1">
    <source>
        <dbReference type="ARBA" id="ARBA00004651"/>
    </source>
</evidence>
<dbReference type="Pfam" id="PF00528">
    <property type="entry name" value="BPD_transp_1"/>
    <property type="match status" value="1"/>
</dbReference>
<name>A0ABW2F9R3_9BACL</name>
<feature type="transmembrane region" description="Helical" evidence="7">
    <location>
        <begin position="20"/>
        <end position="39"/>
    </location>
</feature>